<sequence length="225" mass="23515">MATPHTLDMATPGMARLCLHGDLQRFGRRFSLSIKTGAEAIYALAIQVPGFRQKMNDGWYQIRIAGQDVDETSVSARLHEPLPDGAIIHIVPRMAGAKSGGLFQVVLGAVAIGASFFTAGASMAAWGAALSAGGISVSSVLFSMGAAMMLGGVAQMLTPQAKIPSSRQTDNGKQNTYFSSLDNMVAQGNALPVLYGEMLVGSRTISQEISTRDEGGGGQVVIIGR</sequence>
<reference evidence="2 6" key="2">
    <citation type="submission" date="2020-08" db="EMBL/GenBank/DDBJ databases">
        <title>Emergence and comparative genomics analysis of Citrobacter in Fennec fox imported from North Africa to China.</title>
        <authorList>
            <person name="Zheng B."/>
        </authorList>
    </citation>
    <scope>NUCLEOTIDE SEQUENCE [LARGE SCALE GENOMIC DNA]</scope>
    <source>
        <strain evidence="2 6">FF371</strain>
    </source>
</reference>
<keyword evidence="1" id="KW-0812">Transmembrane</keyword>
<dbReference type="InterPro" id="IPR010654">
    <property type="entry name" value="Phage_lambda_tail_I"/>
</dbReference>
<organism evidence="3 7">
    <name type="scientific">Citrobacter braakii</name>
    <dbReference type="NCBI Taxonomy" id="57706"/>
    <lineage>
        <taxon>Bacteria</taxon>
        <taxon>Pseudomonadati</taxon>
        <taxon>Pseudomonadota</taxon>
        <taxon>Gammaproteobacteria</taxon>
        <taxon>Enterobacterales</taxon>
        <taxon>Enterobacteriaceae</taxon>
        <taxon>Citrobacter</taxon>
        <taxon>Citrobacter freundii complex</taxon>
    </lineage>
</organism>
<feature type="transmembrane region" description="Helical" evidence="1">
    <location>
        <begin position="135"/>
        <end position="157"/>
    </location>
</feature>
<dbReference type="AlphaFoldDB" id="A0A1R0G271"/>
<dbReference type="EMBL" id="MTCP01000001">
    <property type="protein sequence ID" value="OLY71036.1"/>
    <property type="molecule type" value="Genomic_DNA"/>
</dbReference>
<evidence type="ECO:0000313" key="4">
    <source>
        <dbReference type="EMBL" id="OLY71036.1"/>
    </source>
</evidence>
<dbReference type="GeneID" id="66274938"/>
<evidence type="ECO:0000313" key="7">
    <source>
        <dbReference type="Proteomes" id="UP000605024"/>
    </source>
</evidence>
<dbReference type="RefSeq" id="WP_049268765.1">
    <property type="nucleotide sequence ID" value="NZ_CP022049.2"/>
</dbReference>
<dbReference type="KEGG" id="cbra:A6J81_02170"/>
<dbReference type="Proteomes" id="UP000185597">
    <property type="component" value="Unassembled WGS sequence"/>
</dbReference>
<keyword evidence="1" id="KW-1133">Transmembrane helix</keyword>
<reference evidence="3" key="3">
    <citation type="submission" date="2020-09" db="EMBL/GenBank/DDBJ databases">
        <title>Characterization of IncC plasmids in Enterobacterales of food-producing animals originating from China.</title>
        <authorList>
            <person name="Zhang Y."/>
            <person name="Lei C.-W."/>
        </authorList>
    </citation>
    <scope>NUCLEOTIDE SEQUENCE</scope>
    <source>
        <strain evidence="3">CC1</strain>
    </source>
</reference>
<accession>A0A1R0G271</accession>
<dbReference type="EMBL" id="JACXSK010000001">
    <property type="protein sequence ID" value="MBD3122021.1"/>
    <property type="molecule type" value="Genomic_DNA"/>
</dbReference>
<dbReference type="EMBL" id="JACLAH010000001">
    <property type="protein sequence ID" value="MBC2645982.1"/>
    <property type="molecule type" value="Genomic_DNA"/>
</dbReference>
<keyword evidence="1" id="KW-0472">Membrane</keyword>
<evidence type="ECO:0000313" key="2">
    <source>
        <dbReference type="EMBL" id="MBC2645982.1"/>
    </source>
</evidence>
<feature type="transmembrane region" description="Helical" evidence="1">
    <location>
        <begin position="102"/>
        <end position="129"/>
    </location>
</feature>
<evidence type="ECO:0000256" key="1">
    <source>
        <dbReference type="SAM" id="Phobius"/>
    </source>
</evidence>
<proteinExistence type="predicted"/>
<dbReference type="Pfam" id="PF06805">
    <property type="entry name" value="Lambda_tail_I"/>
    <property type="match status" value="1"/>
</dbReference>
<reference evidence="4 5" key="1">
    <citation type="submission" date="2017-01" db="EMBL/GenBank/DDBJ databases">
        <title>First report of the plasmid-mediated mcr-1 gene in Citrobacter freudii.</title>
        <authorList>
            <person name="Liu J."/>
            <person name="Yang Y."/>
            <person name="Li Y."/>
            <person name="Liu D."/>
            <person name="Tuo H."/>
            <person name="Davis M."/>
            <person name="Zhang A."/>
        </authorList>
    </citation>
    <scope>NUCLEOTIDE SEQUENCE [LARGE SCALE GENOMIC DNA]</scope>
    <source>
        <strain evidence="4 5">SCC4</strain>
    </source>
</reference>
<dbReference type="Proteomes" id="UP000605024">
    <property type="component" value="Unassembled WGS sequence"/>
</dbReference>
<dbReference type="Proteomes" id="UP000586346">
    <property type="component" value="Unassembled WGS sequence"/>
</dbReference>
<evidence type="ECO:0000313" key="6">
    <source>
        <dbReference type="Proteomes" id="UP000586346"/>
    </source>
</evidence>
<name>A0A1R0G271_CITBR</name>
<evidence type="ECO:0000313" key="5">
    <source>
        <dbReference type="Proteomes" id="UP000185597"/>
    </source>
</evidence>
<gene>
    <name evidence="4" type="ORF">BWD41_05120</name>
    <name evidence="2" type="ORF">H6P72_04965</name>
    <name evidence="3" type="ORF">ID160_04980</name>
</gene>
<dbReference type="OrthoDB" id="5617695at2"/>
<comment type="caution">
    <text evidence="3">The sequence shown here is derived from an EMBL/GenBank/DDBJ whole genome shotgun (WGS) entry which is preliminary data.</text>
</comment>
<protein>
    <submittedName>
        <fullName evidence="4">Phage tail protein</fullName>
    </submittedName>
    <submittedName>
        <fullName evidence="3">Tail assembly protein</fullName>
    </submittedName>
</protein>
<evidence type="ECO:0000313" key="3">
    <source>
        <dbReference type="EMBL" id="MBD3122021.1"/>
    </source>
</evidence>
<keyword evidence="6" id="KW-1185">Reference proteome</keyword>